<evidence type="ECO:0000256" key="2">
    <source>
        <dbReference type="ARBA" id="ARBA00022617"/>
    </source>
</evidence>
<evidence type="ECO:0000256" key="3">
    <source>
        <dbReference type="ARBA" id="ARBA00022723"/>
    </source>
</evidence>
<dbReference type="GO" id="GO:0016705">
    <property type="term" value="F:oxidoreductase activity, acting on paired donors, with incorporation or reduction of molecular oxygen"/>
    <property type="evidence" value="ECO:0007669"/>
    <property type="project" value="InterPro"/>
</dbReference>
<keyword evidence="2 7" id="KW-0349">Heme</keyword>
<accession>A0A8J7KJZ5</accession>
<sequence>MDAGILLRKILSPAGRRDPWPLYASLHALGQVNSLPQIPGSKMCAVVNGYEAVGEVLRDVRFVNLDRGNIADSRPDWEEHPFYTTLMGTIMFSNAAEHSRFRRLFGKVFTPRRVTAMEPAITALIDARLDGMAAAGADGGEIDFMTEFAYPVPAGVVGQLLGIPEADWAWVPPRTDLINEALNMRVNNAKVLEAADRATQELVDYYLELIARLRAEPGDDVTSGLIQEIDAGTHVSDLELACNLVVTYNAAFSTTTPMFAAALVELLERPEQAARMRDVPEAAGPLVEEILRYQTSVHFVSRSASEDLTVHGVDIPKGGTILVMLGAANRDPKRFADPDVFDPDRPENNPISFGVGPHYCLGAALSRREGALAMPRLLRRFPKLAIGANPQLNDSILLPSYLSLPVTLF</sequence>
<keyword evidence="9" id="KW-1185">Reference proteome</keyword>
<dbReference type="PANTHER" id="PTHR46696:SF1">
    <property type="entry name" value="CYTOCHROME P450 YJIB-RELATED"/>
    <property type="match status" value="1"/>
</dbReference>
<dbReference type="InterPro" id="IPR036396">
    <property type="entry name" value="Cyt_P450_sf"/>
</dbReference>
<dbReference type="PRINTS" id="PR00359">
    <property type="entry name" value="BP450"/>
</dbReference>
<name>A0A8J7KJZ5_9ACTN</name>
<gene>
    <name evidence="8" type="ORF">IW245_003643</name>
</gene>
<keyword evidence="6 7" id="KW-0503">Monooxygenase</keyword>
<dbReference type="InterPro" id="IPR001128">
    <property type="entry name" value="Cyt_P450"/>
</dbReference>
<evidence type="ECO:0000256" key="7">
    <source>
        <dbReference type="RuleBase" id="RU000461"/>
    </source>
</evidence>
<reference evidence="8" key="1">
    <citation type="submission" date="2020-11" db="EMBL/GenBank/DDBJ databases">
        <title>Sequencing the genomes of 1000 actinobacteria strains.</title>
        <authorList>
            <person name="Klenk H.-P."/>
        </authorList>
    </citation>
    <scope>NUCLEOTIDE SEQUENCE</scope>
    <source>
        <strain evidence="8">DSM 45356</strain>
    </source>
</reference>
<dbReference type="InterPro" id="IPR017972">
    <property type="entry name" value="Cyt_P450_CS"/>
</dbReference>
<dbReference type="AlphaFoldDB" id="A0A8J7KJZ5"/>
<evidence type="ECO:0000313" key="8">
    <source>
        <dbReference type="EMBL" id="MBG6137449.1"/>
    </source>
</evidence>
<dbReference type="GO" id="GO:0004497">
    <property type="term" value="F:monooxygenase activity"/>
    <property type="evidence" value="ECO:0007669"/>
    <property type="project" value="UniProtKB-KW"/>
</dbReference>
<evidence type="ECO:0000256" key="1">
    <source>
        <dbReference type="ARBA" id="ARBA00010617"/>
    </source>
</evidence>
<evidence type="ECO:0000256" key="6">
    <source>
        <dbReference type="ARBA" id="ARBA00023033"/>
    </source>
</evidence>
<dbReference type="GO" id="GO:0005506">
    <property type="term" value="F:iron ion binding"/>
    <property type="evidence" value="ECO:0007669"/>
    <property type="project" value="InterPro"/>
</dbReference>
<dbReference type="GO" id="GO:0017000">
    <property type="term" value="P:antibiotic biosynthetic process"/>
    <property type="evidence" value="ECO:0007669"/>
    <property type="project" value="UniProtKB-ARBA"/>
</dbReference>
<dbReference type="FunFam" id="1.10.630.10:FF:000018">
    <property type="entry name" value="Cytochrome P450 monooxygenase"/>
    <property type="match status" value="1"/>
</dbReference>
<dbReference type="Proteomes" id="UP000622552">
    <property type="component" value="Unassembled WGS sequence"/>
</dbReference>
<organism evidence="8 9">
    <name type="scientific">Longispora fulva</name>
    <dbReference type="NCBI Taxonomy" id="619741"/>
    <lineage>
        <taxon>Bacteria</taxon>
        <taxon>Bacillati</taxon>
        <taxon>Actinomycetota</taxon>
        <taxon>Actinomycetes</taxon>
        <taxon>Micromonosporales</taxon>
        <taxon>Micromonosporaceae</taxon>
        <taxon>Longispora</taxon>
    </lineage>
</organism>
<evidence type="ECO:0000256" key="5">
    <source>
        <dbReference type="ARBA" id="ARBA00023004"/>
    </source>
</evidence>
<comment type="similarity">
    <text evidence="1 7">Belongs to the cytochrome P450 family.</text>
</comment>
<dbReference type="InterPro" id="IPR002397">
    <property type="entry name" value="Cyt_P450_B"/>
</dbReference>
<dbReference type="SUPFAM" id="SSF48264">
    <property type="entry name" value="Cytochrome P450"/>
    <property type="match status" value="1"/>
</dbReference>
<dbReference type="Pfam" id="PF00067">
    <property type="entry name" value="p450"/>
    <property type="match status" value="1"/>
</dbReference>
<dbReference type="EMBL" id="JADOUF010000001">
    <property type="protein sequence ID" value="MBG6137449.1"/>
    <property type="molecule type" value="Genomic_DNA"/>
</dbReference>
<evidence type="ECO:0000256" key="4">
    <source>
        <dbReference type="ARBA" id="ARBA00023002"/>
    </source>
</evidence>
<dbReference type="Gene3D" id="1.10.630.10">
    <property type="entry name" value="Cytochrome P450"/>
    <property type="match status" value="1"/>
</dbReference>
<keyword evidence="4 7" id="KW-0560">Oxidoreductase</keyword>
<proteinExistence type="inferred from homology"/>
<comment type="caution">
    <text evidence="8">The sequence shown here is derived from an EMBL/GenBank/DDBJ whole genome shotgun (WGS) entry which is preliminary data.</text>
</comment>
<dbReference type="RefSeq" id="WP_197004320.1">
    <property type="nucleotide sequence ID" value="NZ_BONS01000020.1"/>
</dbReference>
<dbReference type="GO" id="GO:0020037">
    <property type="term" value="F:heme binding"/>
    <property type="evidence" value="ECO:0007669"/>
    <property type="project" value="InterPro"/>
</dbReference>
<keyword evidence="3 7" id="KW-0479">Metal-binding</keyword>
<evidence type="ECO:0000313" key="9">
    <source>
        <dbReference type="Proteomes" id="UP000622552"/>
    </source>
</evidence>
<dbReference type="PANTHER" id="PTHR46696">
    <property type="entry name" value="P450, PUTATIVE (EUROFUNG)-RELATED"/>
    <property type="match status" value="1"/>
</dbReference>
<keyword evidence="5 7" id="KW-0408">Iron</keyword>
<dbReference type="CDD" id="cd20625">
    <property type="entry name" value="CYP164-like"/>
    <property type="match status" value="1"/>
</dbReference>
<dbReference type="PROSITE" id="PS00086">
    <property type="entry name" value="CYTOCHROME_P450"/>
    <property type="match status" value="1"/>
</dbReference>
<protein>
    <submittedName>
        <fullName evidence="8">Cytochrome P450</fullName>
    </submittedName>
</protein>